<evidence type="ECO:0000313" key="1">
    <source>
        <dbReference type="EMBL" id="MCR8633523.1"/>
    </source>
</evidence>
<sequence>MKEKSLEMFGVTNAAMHPTRDELFLEELGSQFVVAKEEENEVLLTVWGWDEQLTGLWKWSHVQARFTGLMTT</sequence>
<dbReference type="Proteomes" id="UP001300012">
    <property type="component" value="Unassembled WGS sequence"/>
</dbReference>
<dbReference type="EMBL" id="JANQBD010000015">
    <property type="protein sequence ID" value="MCR8633523.1"/>
    <property type="molecule type" value="Genomic_DNA"/>
</dbReference>
<name>A0ABT1YMK5_9BACL</name>
<keyword evidence="2" id="KW-1185">Reference proteome</keyword>
<organism evidence="1 2">
    <name type="scientific">Paenibacillus radicis</name>
    <name type="common">ex Xue et al. 2023</name>
    <dbReference type="NCBI Taxonomy" id="2972489"/>
    <lineage>
        <taxon>Bacteria</taxon>
        <taxon>Bacillati</taxon>
        <taxon>Bacillota</taxon>
        <taxon>Bacilli</taxon>
        <taxon>Bacillales</taxon>
        <taxon>Paenibacillaceae</taxon>
        <taxon>Paenibacillus</taxon>
    </lineage>
</organism>
<evidence type="ECO:0000313" key="2">
    <source>
        <dbReference type="Proteomes" id="UP001300012"/>
    </source>
</evidence>
<proteinExistence type="predicted"/>
<protein>
    <submittedName>
        <fullName evidence="1">Uncharacterized protein</fullName>
    </submittedName>
</protein>
<reference evidence="1 2" key="1">
    <citation type="submission" date="2022-08" db="EMBL/GenBank/DDBJ databases">
        <title>Paenibacillus endoradicis sp. nov., Paenibacillus radicibacter sp. nov and Paenibacillus pararadicis sp. nov., three cold-adapted plant growth-promoting bacteria isolated from root of Larix gmelinii in Great Khingan.</title>
        <authorList>
            <person name="Xue H."/>
        </authorList>
    </citation>
    <scope>NUCLEOTIDE SEQUENCE [LARGE SCALE GENOMIC DNA]</scope>
    <source>
        <strain evidence="1 2">N5-1-1-5</strain>
    </source>
</reference>
<dbReference type="RefSeq" id="WP_258215099.1">
    <property type="nucleotide sequence ID" value="NZ_JANQBD010000015.1"/>
</dbReference>
<comment type="caution">
    <text evidence="1">The sequence shown here is derived from an EMBL/GenBank/DDBJ whole genome shotgun (WGS) entry which is preliminary data.</text>
</comment>
<gene>
    <name evidence="1" type="ORF">NV381_20270</name>
</gene>
<accession>A0ABT1YMK5</accession>